<name>A0AAW0M903_QUESU</name>
<protein>
    <recommendedName>
        <fullName evidence="4">Late embryogenesis abundant protein</fullName>
    </recommendedName>
</protein>
<dbReference type="AlphaFoldDB" id="A0AAW0M903"/>
<comment type="caution">
    <text evidence="3">The sequence shown here is derived from an EMBL/GenBank/DDBJ whole genome shotgun (WGS) entry which is preliminary data.</text>
</comment>
<accession>A0AAW0M903</accession>
<feature type="transmembrane region" description="Helical" evidence="2">
    <location>
        <begin position="42"/>
        <end position="65"/>
    </location>
</feature>
<evidence type="ECO:0000313" key="3">
    <source>
        <dbReference type="EMBL" id="KAK7860492.1"/>
    </source>
</evidence>
<reference evidence="3" key="1">
    <citation type="submission" date="2017-12" db="EMBL/GenBank/DDBJ databases">
        <authorList>
            <person name="Barbosa P."/>
            <person name="Usie A."/>
            <person name="Ramos A.M."/>
        </authorList>
    </citation>
    <scope>NUCLEOTIDE SEQUENCE</scope>
    <source>
        <strain evidence="3">HL8</strain>
        <tissue evidence="3">Leaves</tissue>
    </source>
</reference>
<keyword evidence="2" id="KW-1133">Transmembrane helix</keyword>
<feature type="compositionally biased region" description="Basic and acidic residues" evidence="1">
    <location>
        <begin position="15"/>
        <end position="33"/>
    </location>
</feature>
<dbReference type="EMBL" id="PKMF04000006">
    <property type="protein sequence ID" value="KAK7860492.1"/>
    <property type="molecule type" value="Genomic_DNA"/>
</dbReference>
<keyword evidence="2" id="KW-0472">Membrane</keyword>
<evidence type="ECO:0008006" key="4">
    <source>
        <dbReference type="Google" id="ProtNLM"/>
    </source>
</evidence>
<evidence type="ECO:0000256" key="2">
    <source>
        <dbReference type="SAM" id="Phobius"/>
    </source>
</evidence>
<proteinExistence type="predicted"/>
<keyword evidence="2" id="KW-0812">Transmembrane</keyword>
<reference evidence="3" key="2">
    <citation type="journal article" date="2018" name="Sci. Data">
        <title>The draft genome sequence of cork oak.</title>
        <authorList>
            <person name="Ramos A.M."/>
            <person name="Usie A."/>
            <person name="Barbosa P."/>
            <person name="Barros P.M."/>
            <person name="Capote T."/>
            <person name="Chaves I."/>
            <person name="Simoes F."/>
            <person name="Abreu I."/>
            <person name="Carrasquinho I."/>
            <person name="Faro C."/>
            <person name="Guimaraes J.B."/>
            <person name="Mendonca D."/>
            <person name="Nobrega F."/>
            <person name="Rodrigues L."/>
            <person name="Saibo N.J.M."/>
            <person name="Varela M.C."/>
            <person name="Egas C."/>
            <person name="Matos J."/>
            <person name="Miguel C.M."/>
            <person name="Oliveira M.M."/>
            <person name="Ricardo C.P."/>
            <person name="Goncalves S."/>
        </authorList>
    </citation>
    <scope>NUCLEOTIDE SEQUENCE [LARGE SCALE GENOMIC DNA]</scope>
    <source>
        <strain evidence="3">HL8</strain>
    </source>
</reference>
<organism evidence="3">
    <name type="scientific">Quercus suber</name>
    <name type="common">Cork oak</name>
    <dbReference type="NCBI Taxonomy" id="58331"/>
    <lineage>
        <taxon>Eukaryota</taxon>
        <taxon>Viridiplantae</taxon>
        <taxon>Streptophyta</taxon>
        <taxon>Embryophyta</taxon>
        <taxon>Tracheophyta</taxon>
        <taxon>Spermatophyta</taxon>
        <taxon>Magnoliopsida</taxon>
        <taxon>eudicotyledons</taxon>
        <taxon>Gunneridae</taxon>
        <taxon>Pentapetalae</taxon>
        <taxon>rosids</taxon>
        <taxon>fabids</taxon>
        <taxon>Fagales</taxon>
        <taxon>Fagaceae</taxon>
        <taxon>Quercus</taxon>
    </lineage>
</organism>
<feature type="region of interest" description="Disordered" evidence="1">
    <location>
        <begin position="1"/>
        <end position="33"/>
    </location>
</feature>
<evidence type="ECO:0000256" key="1">
    <source>
        <dbReference type="SAM" id="MobiDB-lite"/>
    </source>
</evidence>
<reference evidence="3" key="3">
    <citation type="submission" date="2023-07" db="EMBL/GenBank/DDBJ databases">
        <title>An improved reference 1 genome and first organelle genomes of Quercus suber.</title>
        <authorList>
            <consortium name="Genosuber Consortium"/>
            <person name="Usie A."/>
            <person name="Serra O."/>
            <person name="Barros P."/>
        </authorList>
    </citation>
    <scope>NUCLEOTIDE SEQUENCE</scope>
    <source>
        <strain evidence="3">HL8</strain>
        <tissue evidence="3">Leaves</tissue>
    </source>
</reference>
<gene>
    <name evidence="3" type="ORF">CFP56_036778</name>
</gene>
<sequence>MAQKTNQQVYPLGPESKEPRSDEESGSKTSVEELKRKKRIKLAVYIATFAVFQTVVILVFALIVMRVKTPKVRLGNNVKFHNVTTDKYTVGAPKTLNQQLT</sequence>